<comment type="caution">
    <text evidence="5">The sequence shown here is derived from an EMBL/GenBank/DDBJ whole genome shotgun (WGS) entry which is preliminary data.</text>
</comment>
<keyword evidence="2" id="KW-0597">Phosphoprotein</keyword>
<evidence type="ECO:0000313" key="5">
    <source>
        <dbReference type="EMBL" id="KAL3319834.1"/>
    </source>
</evidence>
<reference evidence="5 6" key="1">
    <citation type="submission" date="2024-11" db="EMBL/GenBank/DDBJ databases">
        <title>Adaptive evolution of stress response genes in parasites aligns with host niche diversity.</title>
        <authorList>
            <person name="Hahn C."/>
            <person name="Resl P."/>
        </authorList>
    </citation>
    <scope>NUCLEOTIDE SEQUENCE [LARGE SCALE GENOMIC DNA]</scope>
    <source>
        <strain evidence="5">EGGRZ-B1_66</strain>
        <tissue evidence="5">Body</tissue>
    </source>
</reference>
<dbReference type="Gene3D" id="3.40.720.10">
    <property type="entry name" value="Alkaline Phosphatase, subunit A"/>
    <property type="match status" value="1"/>
</dbReference>
<feature type="binding site" evidence="3">
    <location>
        <position position="173"/>
    </location>
    <ligand>
        <name>Mg(2+)</name>
        <dbReference type="ChEBI" id="CHEBI:18420"/>
    </ligand>
</feature>
<gene>
    <name evidence="5" type="ORF">Ciccas_001495</name>
</gene>
<dbReference type="SUPFAM" id="SSF53649">
    <property type="entry name" value="Alkaline phosphatase-like"/>
    <property type="match status" value="1"/>
</dbReference>
<dbReference type="Proteomes" id="UP001626550">
    <property type="component" value="Unassembled WGS sequence"/>
</dbReference>
<feature type="binding site" evidence="3">
    <location>
        <position position="175"/>
    </location>
    <ligand>
        <name>Mg(2+)</name>
        <dbReference type="ChEBI" id="CHEBI:18420"/>
    </ligand>
</feature>
<dbReference type="PANTHER" id="PTHR11596:SF5">
    <property type="entry name" value="ALKALINE PHOSPHATASE"/>
    <property type="match status" value="1"/>
</dbReference>
<dbReference type="GO" id="GO:0004035">
    <property type="term" value="F:alkaline phosphatase activity"/>
    <property type="evidence" value="ECO:0007669"/>
    <property type="project" value="UniProtKB-EC"/>
</dbReference>
<evidence type="ECO:0000256" key="2">
    <source>
        <dbReference type="ARBA" id="ARBA00022553"/>
    </source>
</evidence>
<protein>
    <recommendedName>
        <fullName evidence="1">alkaline phosphatase</fullName>
        <ecNumber evidence="1">3.1.3.1</ecNumber>
    </recommendedName>
</protein>
<keyword evidence="3" id="KW-0479">Metal-binding</keyword>
<evidence type="ECO:0000256" key="4">
    <source>
        <dbReference type="RuleBase" id="RU003946"/>
    </source>
</evidence>
<dbReference type="InterPro" id="IPR017850">
    <property type="entry name" value="Alkaline_phosphatase_core_sf"/>
</dbReference>
<dbReference type="InterPro" id="IPR001952">
    <property type="entry name" value="Alkaline_phosphatase"/>
</dbReference>
<name>A0ABD2QK04_9PLAT</name>
<dbReference type="AlphaFoldDB" id="A0ABD2QK04"/>
<dbReference type="PRINTS" id="PR00113">
    <property type="entry name" value="ALKPHPHTASE"/>
</dbReference>
<sequence>MLLLIIYSIAVTAFNLLPTERTQGHWLREAQRVWNEHDLAALRAKSERLTNMSVARNTVICLIPGLAMTTLTFAAHVLTNNLMNNSKQLFPGFPVRGLFRTHTLNTLSSDAGAAFSSTLTGVKGFFNTIGTNASTLPNNFEDFTFDNDVNSIVKIAKKAGKTVALVTSQALTHPSVASLYASAPTIHMENDFEMNNVVTDGLLEDFAQQFVHKGAQYFDLTIARGIEDFFETAPREQVGSSRGRRRDNKNLIAEWIRIHHGKFTDDLTLLHTDFSSYGKLLALYSYNSVKTLDYKLLLQNTINWLKKRSSEKGFLLLVIMPEVDFFHKQNNAA</sequence>
<accession>A0ABD2QK04</accession>
<dbReference type="PANTHER" id="PTHR11596">
    <property type="entry name" value="ALKALINE PHOSPHATASE"/>
    <property type="match status" value="1"/>
</dbReference>
<keyword evidence="3" id="KW-0460">Magnesium</keyword>
<dbReference type="Pfam" id="PF00245">
    <property type="entry name" value="Alk_phosphatase"/>
    <property type="match status" value="1"/>
</dbReference>
<evidence type="ECO:0000256" key="1">
    <source>
        <dbReference type="ARBA" id="ARBA00012647"/>
    </source>
</evidence>
<proteinExistence type="inferred from homology"/>
<evidence type="ECO:0000256" key="3">
    <source>
        <dbReference type="PIRSR" id="PIRSR601952-2"/>
    </source>
</evidence>
<evidence type="ECO:0000313" key="6">
    <source>
        <dbReference type="Proteomes" id="UP001626550"/>
    </source>
</evidence>
<comment type="cofactor">
    <cofactor evidence="3">
        <name>Mg(2+)</name>
        <dbReference type="ChEBI" id="CHEBI:18420"/>
    </cofactor>
    <text evidence="3">Binds 1 Mg(2+) ion.</text>
</comment>
<dbReference type="EC" id="3.1.3.1" evidence="1"/>
<organism evidence="5 6">
    <name type="scientific">Cichlidogyrus casuarinus</name>
    <dbReference type="NCBI Taxonomy" id="1844966"/>
    <lineage>
        <taxon>Eukaryota</taxon>
        <taxon>Metazoa</taxon>
        <taxon>Spiralia</taxon>
        <taxon>Lophotrochozoa</taxon>
        <taxon>Platyhelminthes</taxon>
        <taxon>Monogenea</taxon>
        <taxon>Monopisthocotylea</taxon>
        <taxon>Dactylogyridea</taxon>
        <taxon>Ancyrocephalidae</taxon>
        <taxon>Cichlidogyrus</taxon>
    </lineage>
</organism>
<dbReference type="EMBL" id="JBJKFK010000098">
    <property type="protein sequence ID" value="KAL3319834.1"/>
    <property type="molecule type" value="Genomic_DNA"/>
</dbReference>
<keyword evidence="6" id="KW-1185">Reference proteome</keyword>
<comment type="similarity">
    <text evidence="4">Belongs to the alkaline phosphatase family.</text>
</comment>